<protein>
    <submittedName>
        <fullName evidence="2">Uncharacterized protein</fullName>
    </submittedName>
</protein>
<comment type="caution">
    <text evidence="2">The sequence shown here is derived from an EMBL/GenBank/DDBJ whole genome shotgun (WGS) entry which is preliminary data.</text>
</comment>
<evidence type="ECO:0000256" key="1">
    <source>
        <dbReference type="SAM" id="MobiDB-lite"/>
    </source>
</evidence>
<sequence>MLIQLDSSNLENTTPSDINNQVSGPVGMGYYEGDFSRPLVVPDNEHGRASLLETVGHFHGGTDVVRAMN</sequence>
<dbReference type="EMBL" id="JAXIOK010000019">
    <property type="protein sequence ID" value="KAK4748488.1"/>
    <property type="molecule type" value="Genomic_DNA"/>
</dbReference>
<keyword evidence="3" id="KW-1185">Reference proteome</keyword>
<reference evidence="2 3" key="1">
    <citation type="journal article" date="2023" name="Hortic Res">
        <title>Pangenome of water caltrop reveals structural variations and asymmetric subgenome divergence after allopolyploidization.</title>
        <authorList>
            <person name="Zhang X."/>
            <person name="Chen Y."/>
            <person name="Wang L."/>
            <person name="Yuan Y."/>
            <person name="Fang M."/>
            <person name="Shi L."/>
            <person name="Lu R."/>
            <person name="Comes H.P."/>
            <person name="Ma Y."/>
            <person name="Chen Y."/>
            <person name="Huang G."/>
            <person name="Zhou Y."/>
            <person name="Zheng Z."/>
            <person name="Qiu Y."/>
        </authorList>
    </citation>
    <scope>NUCLEOTIDE SEQUENCE [LARGE SCALE GENOMIC DNA]</scope>
    <source>
        <tissue evidence="2">Roots</tissue>
    </source>
</reference>
<proteinExistence type="predicted"/>
<feature type="region of interest" description="Disordered" evidence="1">
    <location>
        <begin position="1"/>
        <end position="25"/>
    </location>
</feature>
<feature type="compositionally biased region" description="Polar residues" evidence="1">
    <location>
        <begin position="1"/>
        <end position="23"/>
    </location>
</feature>
<gene>
    <name evidence="2" type="ORF">SAY87_015074</name>
</gene>
<organism evidence="2 3">
    <name type="scientific">Trapa incisa</name>
    <dbReference type="NCBI Taxonomy" id="236973"/>
    <lineage>
        <taxon>Eukaryota</taxon>
        <taxon>Viridiplantae</taxon>
        <taxon>Streptophyta</taxon>
        <taxon>Embryophyta</taxon>
        <taxon>Tracheophyta</taxon>
        <taxon>Spermatophyta</taxon>
        <taxon>Magnoliopsida</taxon>
        <taxon>eudicotyledons</taxon>
        <taxon>Gunneridae</taxon>
        <taxon>Pentapetalae</taxon>
        <taxon>rosids</taxon>
        <taxon>malvids</taxon>
        <taxon>Myrtales</taxon>
        <taxon>Lythraceae</taxon>
        <taxon>Trapa</taxon>
    </lineage>
</organism>
<accession>A0AAN7GWK9</accession>
<name>A0AAN7GWK9_9MYRT</name>
<evidence type="ECO:0000313" key="2">
    <source>
        <dbReference type="EMBL" id="KAK4748488.1"/>
    </source>
</evidence>
<evidence type="ECO:0000313" key="3">
    <source>
        <dbReference type="Proteomes" id="UP001345219"/>
    </source>
</evidence>
<dbReference type="Proteomes" id="UP001345219">
    <property type="component" value="Chromosome 12"/>
</dbReference>
<dbReference type="AlphaFoldDB" id="A0AAN7GWK9"/>